<organism evidence="1 2">
    <name type="scientific">Violaceomyces palustris</name>
    <dbReference type="NCBI Taxonomy" id="1673888"/>
    <lineage>
        <taxon>Eukaryota</taxon>
        <taxon>Fungi</taxon>
        <taxon>Dikarya</taxon>
        <taxon>Basidiomycota</taxon>
        <taxon>Ustilaginomycotina</taxon>
        <taxon>Ustilaginomycetes</taxon>
        <taxon>Violaceomycetales</taxon>
        <taxon>Violaceomycetaceae</taxon>
        <taxon>Violaceomyces</taxon>
    </lineage>
</organism>
<proteinExistence type="predicted"/>
<gene>
    <name evidence="1" type="ORF">IE53DRAFT_248696</name>
</gene>
<sequence length="174" mass="19083">MAVKPKGRAEGVQMWCGAKIPLIDGIRPQPRTMAFLFLIFFYIFFLLLLTHQHPYISPLFLEETSWTGTGWVMVMGDRCNTSGISLIASGWPSFGLDHGRYEGAKLVAPWRKGTNHSAGASGTKLESRCFSSSPCRRGEGKPIQAPTPPHLPTFGTGVYPFIPDGMFGCIPLGH</sequence>
<name>A0ACD0NNW2_9BASI</name>
<evidence type="ECO:0000313" key="1">
    <source>
        <dbReference type="EMBL" id="PWN47472.1"/>
    </source>
</evidence>
<evidence type="ECO:0000313" key="2">
    <source>
        <dbReference type="Proteomes" id="UP000245626"/>
    </source>
</evidence>
<reference evidence="1 2" key="1">
    <citation type="journal article" date="2018" name="Mol. Biol. Evol.">
        <title>Broad Genomic Sampling Reveals a Smut Pathogenic Ancestry of the Fungal Clade Ustilaginomycotina.</title>
        <authorList>
            <person name="Kijpornyongpan T."/>
            <person name="Mondo S.J."/>
            <person name="Barry K."/>
            <person name="Sandor L."/>
            <person name="Lee J."/>
            <person name="Lipzen A."/>
            <person name="Pangilinan J."/>
            <person name="LaButti K."/>
            <person name="Hainaut M."/>
            <person name="Henrissat B."/>
            <person name="Grigoriev I.V."/>
            <person name="Spatafora J.W."/>
            <person name="Aime M.C."/>
        </authorList>
    </citation>
    <scope>NUCLEOTIDE SEQUENCE [LARGE SCALE GENOMIC DNA]</scope>
    <source>
        <strain evidence="1 2">SA 807</strain>
    </source>
</reference>
<protein>
    <submittedName>
        <fullName evidence="1">Uncharacterized protein</fullName>
    </submittedName>
</protein>
<keyword evidence="2" id="KW-1185">Reference proteome</keyword>
<dbReference type="Proteomes" id="UP000245626">
    <property type="component" value="Unassembled WGS sequence"/>
</dbReference>
<dbReference type="EMBL" id="KZ820423">
    <property type="protein sequence ID" value="PWN47472.1"/>
    <property type="molecule type" value="Genomic_DNA"/>
</dbReference>
<accession>A0ACD0NNW2</accession>